<dbReference type="GO" id="GO:0005669">
    <property type="term" value="C:transcription factor TFIID complex"/>
    <property type="evidence" value="ECO:0007669"/>
    <property type="project" value="TreeGrafter"/>
</dbReference>
<feature type="repeat" description="WD" evidence="4">
    <location>
        <begin position="441"/>
        <end position="473"/>
    </location>
</feature>
<feature type="repeat" description="WD" evidence="4">
    <location>
        <begin position="528"/>
        <end position="569"/>
    </location>
</feature>
<feature type="non-terminal residue" evidence="7">
    <location>
        <position position="1"/>
    </location>
</feature>
<dbReference type="AlphaFoldDB" id="A0A0X3P3I2"/>
<name>A0A0X3P3I2_SCHSO</name>
<gene>
    <name evidence="7" type="primary">TAF5</name>
    <name evidence="7" type="ORF">TR167525</name>
</gene>
<dbReference type="PANTHER" id="PTHR19879">
    <property type="entry name" value="TRANSCRIPTION INITIATION FACTOR TFIID"/>
    <property type="match status" value="1"/>
</dbReference>
<dbReference type="Gene3D" id="1.25.40.500">
    <property type="entry name" value="TFIID subunit TAF5, NTD2 domain"/>
    <property type="match status" value="1"/>
</dbReference>
<protein>
    <submittedName>
        <fullName evidence="7">Transcription initiation factor TFIID subunit 5</fullName>
    </submittedName>
</protein>
<dbReference type="PANTHER" id="PTHR19879:SF1">
    <property type="entry name" value="CANNONBALL-RELATED"/>
    <property type="match status" value="1"/>
</dbReference>
<keyword evidence="7" id="KW-0396">Initiation factor</keyword>
<feature type="repeat" description="WD" evidence="4">
    <location>
        <begin position="570"/>
        <end position="611"/>
    </location>
</feature>
<organism evidence="7">
    <name type="scientific">Schistocephalus solidus</name>
    <name type="common">Tapeworm</name>
    <dbReference type="NCBI Taxonomy" id="70667"/>
    <lineage>
        <taxon>Eukaryota</taxon>
        <taxon>Metazoa</taxon>
        <taxon>Spiralia</taxon>
        <taxon>Lophotrochozoa</taxon>
        <taxon>Platyhelminthes</taxon>
        <taxon>Cestoda</taxon>
        <taxon>Eucestoda</taxon>
        <taxon>Diphyllobothriidea</taxon>
        <taxon>Diphyllobothriidae</taxon>
        <taxon>Schistocephalus</taxon>
    </lineage>
</organism>
<dbReference type="InterPro" id="IPR036322">
    <property type="entry name" value="WD40_repeat_dom_sf"/>
</dbReference>
<feature type="compositionally biased region" description="Polar residues" evidence="5">
    <location>
        <begin position="251"/>
        <end position="265"/>
    </location>
</feature>
<dbReference type="InterPro" id="IPR001680">
    <property type="entry name" value="WD40_rpt"/>
</dbReference>
<sequence>PAVGYECCQFPILHYVSFEPLVGMSSHPVDPEVLQALQTLQKYNFKEAELALKKEAGLTDSGIAEEFLEFKAETPDDPKTFLSAYEQLIRFIDTAADQHKLELSSLLYPVFVQLYMRLVSGNFCSEAKFFMERFRRFQEDYYQEDIKMLASISEPDHLFTNPLVESFRATDFYVSIASASYVLLRRYIRENKLSILQSVLKDQLHVETIDGPPRSKLQLHCRRGALFGEAHKDANSEPVLYGLLRDSFTSLDTSEPTKSSPNDNMDSCDADVDLTPSKKKKKKDGSFPGQNPSKSGPDDPKGAYSKSPPIDRVPLPKLSKTYLDRRRFLRREIVSLRRSALQQDSDPGTTAIFYTVCNAQAGESALAIRRGGVPSMSFSEDLSLLAVGFGSGRIRVWSLGAESLRQMMPPDELALLDMDDDRIRSKMLHDENDETHPARDLLGHQGAVHGVAFSPDGQLVASASADGSLRLWSTVLWGGTLTAWRDHVMPIWSVAWPPAYGHYLATGGSDRTARLYACDHAPGPLRVFCGHQADVTAVSFHPNVNYLATGSADRAVRLFDIRSGKAVRLYTGHKGSVQSLAFSPCGRYLASGGWCGATCLWDIGRGGQVGQLGGYTAMTPSTTEDSGDSSSRQLLTGPVVALHFCPSGSGQLAAAGLEGAVRVWNTGTGQLLSQQTLPKSANTVPAAADSSTAASGGGLLGAHNALSDVYQRNPNRSGREWRQTAETYYSAAGSYEVSRACLRDAFFTRKTSVLAVQFAHPYMLLAAGPYNQA</sequence>
<dbReference type="InterPro" id="IPR015943">
    <property type="entry name" value="WD40/YVTN_repeat-like_dom_sf"/>
</dbReference>
<keyword evidence="7" id="KW-0648">Protein biosynthesis</keyword>
<dbReference type="SUPFAM" id="SSF160897">
    <property type="entry name" value="Taf5 N-terminal domain-like"/>
    <property type="match status" value="1"/>
</dbReference>
<evidence type="ECO:0000256" key="5">
    <source>
        <dbReference type="SAM" id="MobiDB-lite"/>
    </source>
</evidence>
<evidence type="ECO:0000313" key="7">
    <source>
        <dbReference type="EMBL" id="JAP46455.1"/>
    </source>
</evidence>
<dbReference type="Pfam" id="PF04494">
    <property type="entry name" value="TFIID_NTD2"/>
    <property type="match status" value="1"/>
</dbReference>
<evidence type="ECO:0000259" key="6">
    <source>
        <dbReference type="Pfam" id="PF04494"/>
    </source>
</evidence>
<evidence type="ECO:0000256" key="3">
    <source>
        <dbReference type="ARBA" id="ARBA00023242"/>
    </source>
</evidence>
<dbReference type="SUPFAM" id="SSF50978">
    <property type="entry name" value="WD40 repeat-like"/>
    <property type="match status" value="1"/>
</dbReference>
<evidence type="ECO:0000256" key="4">
    <source>
        <dbReference type="PROSITE-ProRule" id="PRU00221"/>
    </source>
</evidence>
<feature type="region of interest" description="Disordered" evidence="5">
    <location>
        <begin position="251"/>
        <end position="316"/>
    </location>
</feature>
<evidence type="ECO:0000256" key="2">
    <source>
        <dbReference type="ARBA" id="ARBA00009435"/>
    </source>
</evidence>
<evidence type="ECO:0000256" key="1">
    <source>
        <dbReference type="ARBA" id="ARBA00004123"/>
    </source>
</evidence>
<dbReference type="InterPro" id="IPR006594">
    <property type="entry name" value="LisH"/>
</dbReference>
<comment type="subcellular location">
    <subcellularLocation>
        <location evidence="1">Nucleus</location>
    </subcellularLocation>
</comment>
<dbReference type="SMART" id="SM00320">
    <property type="entry name" value="WD40"/>
    <property type="match status" value="6"/>
</dbReference>
<dbReference type="Gene3D" id="2.130.10.10">
    <property type="entry name" value="YVTN repeat-like/Quinoprotein amine dehydrogenase"/>
    <property type="match status" value="3"/>
</dbReference>
<keyword evidence="3" id="KW-0539">Nucleus</keyword>
<keyword evidence="4" id="KW-0853">WD repeat</keyword>
<dbReference type="PROSITE" id="PS50082">
    <property type="entry name" value="WD_REPEATS_2"/>
    <property type="match status" value="3"/>
</dbReference>
<dbReference type="GO" id="GO:0016251">
    <property type="term" value="F:RNA polymerase II general transcription initiation factor activity"/>
    <property type="evidence" value="ECO:0007669"/>
    <property type="project" value="TreeGrafter"/>
</dbReference>
<reference evidence="7" key="1">
    <citation type="submission" date="2016-01" db="EMBL/GenBank/DDBJ databases">
        <title>Reference transcriptome for the parasite Schistocephalus solidus: insights into the molecular evolution of parasitism.</title>
        <authorList>
            <person name="Hebert F.O."/>
            <person name="Grambauer S."/>
            <person name="Barber I."/>
            <person name="Landry C.R."/>
            <person name="Aubin-Horth N."/>
        </authorList>
    </citation>
    <scope>NUCLEOTIDE SEQUENCE</scope>
</reference>
<dbReference type="InterPro" id="IPR007582">
    <property type="entry name" value="TFIID_NTD2"/>
</dbReference>
<dbReference type="PROSITE" id="PS50294">
    <property type="entry name" value="WD_REPEATS_REGION"/>
    <property type="match status" value="3"/>
</dbReference>
<dbReference type="PROSITE" id="PS50896">
    <property type="entry name" value="LISH"/>
    <property type="match status" value="1"/>
</dbReference>
<dbReference type="CDD" id="cd08044">
    <property type="entry name" value="TAF5_NTD2"/>
    <property type="match status" value="1"/>
</dbReference>
<accession>A0A0X3P3I2</accession>
<dbReference type="GO" id="GO:0006367">
    <property type="term" value="P:transcription initiation at RNA polymerase II promoter"/>
    <property type="evidence" value="ECO:0007669"/>
    <property type="project" value="TreeGrafter"/>
</dbReference>
<dbReference type="GO" id="GO:0003743">
    <property type="term" value="F:translation initiation factor activity"/>
    <property type="evidence" value="ECO:0007669"/>
    <property type="project" value="UniProtKB-KW"/>
</dbReference>
<proteinExistence type="inferred from homology"/>
<dbReference type="Pfam" id="PF00400">
    <property type="entry name" value="WD40"/>
    <property type="match status" value="4"/>
</dbReference>
<dbReference type="CDD" id="cd00200">
    <property type="entry name" value="WD40"/>
    <property type="match status" value="1"/>
</dbReference>
<feature type="domain" description="TFIID subunit TAF5 NTD2" evidence="6">
    <location>
        <begin position="76"/>
        <end position="203"/>
    </location>
</feature>
<dbReference type="InterPro" id="IPR037264">
    <property type="entry name" value="TFIID_NTD2_sf"/>
</dbReference>
<comment type="similarity">
    <text evidence="2">Belongs to the WD repeat TAF5 family.</text>
</comment>
<dbReference type="EMBL" id="GEEE01016770">
    <property type="protein sequence ID" value="JAP46455.1"/>
    <property type="molecule type" value="Transcribed_RNA"/>
</dbReference>